<dbReference type="InterPro" id="IPR037379">
    <property type="entry name" value="WDR74/Nsa1"/>
</dbReference>
<dbReference type="RefSeq" id="XP_008807264.1">
    <property type="nucleotide sequence ID" value="XM_008809042.4"/>
</dbReference>
<keyword evidence="2" id="KW-1185">Reference proteome</keyword>
<dbReference type="PANTHER" id="PTHR16038:SF4">
    <property type="entry name" value="WD REPEAT-CONTAINING PROTEIN 74"/>
    <property type="match status" value="1"/>
</dbReference>
<dbReference type="RefSeq" id="XP_008807266.1">
    <property type="nucleotide sequence ID" value="XM_008809044.4"/>
</dbReference>
<evidence type="ECO:0000313" key="3">
    <source>
        <dbReference type="RefSeq" id="XP_008807264.1"/>
    </source>
</evidence>
<evidence type="ECO:0000313" key="4">
    <source>
        <dbReference type="RefSeq" id="XP_008807266.1"/>
    </source>
</evidence>
<dbReference type="GO" id="GO:0042273">
    <property type="term" value="P:ribosomal large subunit biogenesis"/>
    <property type="evidence" value="ECO:0007669"/>
    <property type="project" value="InterPro"/>
</dbReference>
<evidence type="ECO:0000313" key="2">
    <source>
        <dbReference type="Proteomes" id="UP000228380"/>
    </source>
</evidence>
<dbReference type="KEGG" id="pda:103719683"/>
<feature type="region of interest" description="Disordered" evidence="1">
    <location>
        <begin position="377"/>
        <end position="459"/>
    </location>
</feature>
<organism evidence="2 3">
    <name type="scientific">Phoenix dactylifera</name>
    <name type="common">Date palm</name>
    <dbReference type="NCBI Taxonomy" id="42345"/>
    <lineage>
        <taxon>Eukaryota</taxon>
        <taxon>Viridiplantae</taxon>
        <taxon>Streptophyta</taxon>
        <taxon>Embryophyta</taxon>
        <taxon>Tracheophyta</taxon>
        <taxon>Spermatophyta</taxon>
        <taxon>Magnoliopsida</taxon>
        <taxon>Liliopsida</taxon>
        <taxon>Arecaceae</taxon>
        <taxon>Coryphoideae</taxon>
        <taxon>Phoeniceae</taxon>
        <taxon>Phoenix</taxon>
    </lineage>
</organism>
<dbReference type="GO" id="GO:0005730">
    <property type="term" value="C:nucleolus"/>
    <property type="evidence" value="ECO:0007669"/>
    <property type="project" value="InterPro"/>
</dbReference>
<evidence type="ECO:0000256" key="1">
    <source>
        <dbReference type="SAM" id="MobiDB-lite"/>
    </source>
</evidence>
<dbReference type="SUPFAM" id="SSF50978">
    <property type="entry name" value="WD40 repeat-like"/>
    <property type="match status" value="1"/>
</dbReference>
<dbReference type="InterPro" id="IPR036322">
    <property type="entry name" value="WD40_repeat_dom_sf"/>
</dbReference>
<dbReference type="OrthoDB" id="18388at2759"/>
<dbReference type="Proteomes" id="UP000228380">
    <property type="component" value="Unplaced"/>
</dbReference>
<dbReference type="CDD" id="cd22857">
    <property type="entry name" value="WDR74"/>
    <property type="match status" value="1"/>
</dbReference>
<dbReference type="InterPro" id="IPR001680">
    <property type="entry name" value="WD40_rpt"/>
</dbReference>
<accession>A0A8B7CV79</accession>
<dbReference type="InterPro" id="IPR015943">
    <property type="entry name" value="WD40/YVTN_repeat-like_dom_sf"/>
</dbReference>
<dbReference type="Gene3D" id="2.130.10.10">
    <property type="entry name" value="YVTN repeat-like/Quinoprotein amine dehydrogenase"/>
    <property type="match status" value="1"/>
</dbReference>
<dbReference type="GeneID" id="103719683"/>
<reference evidence="3 4" key="1">
    <citation type="submission" date="2025-04" db="UniProtKB">
        <authorList>
            <consortium name="RefSeq"/>
        </authorList>
    </citation>
    <scope>IDENTIFICATION</scope>
    <source>
        <tissue evidence="3 4">Young leaves</tissue>
    </source>
</reference>
<sequence length="459" mass="50027">MPRTSTLECPGCPPLRVLTTDVLGLVKVLEARGKVGTPKVVETWGPPDASRGVLAASYADRNIDPLLAIARKDGLVEFLNPLNGDALAATKVDESDSLNGALKDDHIVGLHLFRTKKIELSSRLAAFLTCTEKGKACLSYVALRDAPADLHTDSPSSWNICTSGKVTCSSVDNTENYALFGGKGIEVNLWDLTNCSKIWTAKSPPANSLGIFTPTWFTAATFLSKEDHRKIVAGTASHQVRLYDISAQRRPVISVSFRESPIKAVTEDLDGYTIYIGTGSGDLASFDMRTGKLLGCYVGKCCGSIRSIARHQELPVIASCGLDSYVRFWDAKTRQLLSAVFLKQHLTNVVIDSHFSGEESEGNHVSQPSDLELVSQTEVQDDEELQISKGSKTSKKQEKSKTKANKNRNKVQDDDPTSVLVSLSNVEPEASGELPASKRRKSSEEESRRLKKKKSKKSL</sequence>
<protein>
    <submittedName>
        <fullName evidence="3 4">Uncharacterized protein LOC103719683</fullName>
    </submittedName>
</protein>
<dbReference type="GO" id="GO:0030687">
    <property type="term" value="C:preribosome, large subunit precursor"/>
    <property type="evidence" value="ECO:0007669"/>
    <property type="project" value="TreeGrafter"/>
</dbReference>
<dbReference type="AlphaFoldDB" id="A0A8B7CV79"/>
<dbReference type="PANTHER" id="PTHR16038">
    <property type="entry name" value="NOP SEVEN ASSOCIATED PROTEIN 1"/>
    <property type="match status" value="1"/>
</dbReference>
<name>A0A8B7CV79_PHODC</name>
<feature type="compositionally biased region" description="Basic residues" evidence="1">
    <location>
        <begin position="449"/>
        <end position="459"/>
    </location>
</feature>
<evidence type="ECO:0000313" key="5">
    <source>
        <dbReference type="RefSeq" id="XP_038975398.1"/>
    </source>
</evidence>
<gene>
    <name evidence="3 4 5" type="primary">LOC103719683</name>
</gene>
<dbReference type="SMART" id="SM00320">
    <property type="entry name" value="WD40"/>
    <property type="match status" value="3"/>
</dbReference>
<dbReference type="RefSeq" id="XP_038975398.1">
    <property type="nucleotide sequence ID" value="XM_039119470.1"/>
</dbReference>
<proteinExistence type="predicted"/>